<dbReference type="AlphaFoldDB" id="A0A1E4TJN1"/>
<dbReference type="GO" id="GO:0008270">
    <property type="term" value="F:zinc ion binding"/>
    <property type="evidence" value="ECO:0007669"/>
    <property type="project" value="InterPro"/>
</dbReference>
<dbReference type="PROSITE" id="PS00463">
    <property type="entry name" value="ZN2_CY6_FUNGAL_1"/>
    <property type="match status" value="1"/>
</dbReference>
<evidence type="ECO:0000313" key="3">
    <source>
        <dbReference type="EMBL" id="ODV91965.1"/>
    </source>
</evidence>
<evidence type="ECO:0000259" key="2">
    <source>
        <dbReference type="PROSITE" id="PS50048"/>
    </source>
</evidence>
<dbReference type="PANTHER" id="PTHR47431:SF1">
    <property type="entry name" value="ZN(II)2CYS6 TRANSCRIPTION FACTOR (EUROFUNG)"/>
    <property type="match status" value="1"/>
</dbReference>
<evidence type="ECO:0000313" key="4">
    <source>
        <dbReference type="Proteomes" id="UP000095023"/>
    </source>
</evidence>
<reference evidence="4" key="1">
    <citation type="submission" date="2016-02" db="EMBL/GenBank/DDBJ databases">
        <title>Comparative genomics of biotechnologically important yeasts.</title>
        <authorList>
            <consortium name="DOE Joint Genome Institute"/>
            <person name="Riley R."/>
            <person name="Haridas S."/>
            <person name="Wolfe K.H."/>
            <person name="Lopes M.R."/>
            <person name="Hittinger C.T."/>
            <person name="Goker M."/>
            <person name="Salamov A."/>
            <person name="Wisecaver J."/>
            <person name="Long T.M."/>
            <person name="Aerts A.L."/>
            <person name="Barry K."/>
            <person name="Choi C."/>
            <person name="Clum A."/>
            <person name="Coughlan A.Y."/>
            <person name="Deshpande S."/>
            <person name="Douglass A.P."/>
            <person name="Hanson S.J."/>
            <person name="Klenk H.-P."/>
            <person name="Labutti K."/>
            <person name="Lapidus A."/>
            <person name="Lindquist E."/>
            <person name="Lipzen A."/>
            <person name="Meier-Kolthoff J.P."/>
            <person name="Ohm R.A."/>
            <person name="Otillar R.P."/>
            <person name="Pangilinan J."/>
            <person name="Peng Y."/>
            <person name="Rokas A."/>
            <person name="Rosa C.A."/>
            <person name="Scheuner C."/>
            <person name="Sibirny A.A."/>
            <person name="Slot J.C."/>
            <person name="Stielow J.B."/>
            <person name="Sun H."/>
            <person name="Kurtzman C.P."/>
            <person name="Blackwell M."/>
            <person name="Jeffries T.W."/>
            <person name="Grigoriev I.V."/>
        </authorList>
    </citation>
    <scope>NUCLEOTIDE SEQUENCE [LARGE SCALE GENOMIC DNA]</scope>
    <source>
        <strain evidence="4">NRRL Y-17796</strain>
    </source>
</reference>
<dbReference type="GO" id="GO:0000981">
    <property type="term" value="F:DNA-binding transcription factor activity, RNA polymerase II-specific"/>
    <property type="evidence" value="ECO:0007669"/>
    <property type="project" value="InterPro"/>
</dbReference>
<organism evidence="3 4">
    <name type="scientific">Tortispora caseinolytica NRRL Y-17796</name>
    <dbReference type="NCBI Taxonomy" id="767744"/>
    <lineage>
        <taxon>Eukaryota</taxon>
        <taxon>Fungi</taxon>
        <taxon>Dikarya</taxon>
        <taxon>Ascomycota</taxon>
        <taxon>Saccharomycotina</taxon>
        <taxon>Trigonopsidomycetes</taxon>
        <taxon>Trigonopsidales</taxon>
        <taxon>Trigonopsidaceae</taxon>
        <taxon>Tortispora</taxon>
    </lineage>
</organism>
<accession>A0A1E4TJN1</accession>
<dbReference type="Proteomes" id="UP000095023">
    <property type="component" value="Unassembled WGS sequence"/>
</dbReference>
<dbReference type="InterPro" id="IPR036864">
    <property type="entry name" value="Zn2-C6_fun-type_DNA-bd_sf"/>
</dbReference>
<gene>
    <name evidence="3" type="ORF">CANCADRAFT_30246</name>
</gene>
<feature type="domain" description="Zn(2)-C6 fungal-type" evidence="2">
    <location>
        <begin position="16"/>
        <end position="47"/>
    </location>
</feature>
<dbReference type="InterPro" id="IPR001138">
    <property type="entry name" value="Zn2Cys6_DnaBD"/>
</dbReference>
<keyword evidence="4" id="KW-1185">Reference proteome</keyword>
<dbReference type="SUPFAM" id="SSF57701">
    <property type="entry name" value="Zn2/Cys6 DNA-binding domain"/>
    <property type="match status" value="1"/>
</dbReference>
<dbReference type="OrthoDB" id="2399539at2759"/>
<dbReference type="CDD" id="cd00067">
    <property type="entry name" value="GAL4"/>
    <property type="match status" value="1"/>
</dbReference>
<dbReference type="Pfam" id="PF00172">
    <property type="entry name" value="Zn_clus"/>
    <property type="match status" value="1"/>
</dbReference>
<dbReference type="CDD" id="cd12148">
    <property type="entry name" value="fungal_TF_MHR"/>
    <property type="match status" value="1"/>
</dbReference>
<feature type="region of interest" description="Disordered" evidence="1">
    <location>
        <begin position="80"/>
        <end position="119"/>
    </location>
</feature>
<proteinExistence type="predicted"/>
<evidence type="ECO:0000256" key="1">
    <source>
        <dbReference type="SAM" id="MobiDB-lite"/>
    </source>
</evidence>
<dbReference type="PANTHER" id="PTHR47431">
    <property type="entry name" value="ZN(II)2CYS6 TRANSCRIPTION FACTOR (EUROFUNG)-RELATED"/>
    <property type="match status" value="1"/>
</dbReference>
<feature type="compositionally biased region" description="Low complexity" evidence="1">
    <location>
        <begin position="87"/>
        <end position="102"/>
    </location>
</feature>
<dbReference type="SMART" id="SM00066">
    <property type="entry name" value="GAL4"/>
    <property type="match status" value="1"/>
</dbReference>
<dbReference type="PROSITE" id="PS50048">
    <property type="entry name" value="ZN2_CY6_FUNGAL_2"/>
    <property type="match status" value="1"/>
</dbReference>
<dbReference type="EMBL" id="KV453841">
    <property type="protein sequence ID" value="ODV91965.1"/>
    <property type="molecule type" value="Genomic_DNA"/>
</dbReference>
<dbReference type="Gene3D" id="4.10.240.10">
    <property type="entry name" value="Zn(2)-C6 fungal-type DNA-binding domain"/>
    <property type="match status" value="1"/>
</dbReference>
<protein>
    <recommendedName>
        <fullName evidence="2">Zn(2)-C6 fungal-type domain-containing protein</fullName>
    </recommendedName>
</protein>
<name>A0A1E4TJN1_9ASCO</name>
<sequence>MADPSPPPVRKIATRACLPCRRLHGKCDSVEPSCGPCVRRGNVDCVYVKSRRGGKRQPAEPPRDQQPIFFVKKQSFDQENEENEIASMVGSSVSTSTTQSLDSHGKQHSFVLPPEGHSTAEKLTPRMKLRNAMAIPPQSEIRDKQSNLVIDSDLVIYYYDHIQPFLPILFSTRDATLANMHIWPEISSALRFLYSNEEIGEDADLYAENIINELSNSLYKQNAPADIVTLQTTFIYLLAAQLKFLTPLNVFLRKNIMELLNVPSELIFSPRVAMISPEDLQVTLTLIILEAFTLDTINVYFYRVEPSLPNSLLSDYPAFDFPYRSCRLQQDVALTCRRAIELCLREQVSKSELHKLDSLLMQCRDQLQNPNSLHPPLINPSGEIDYGVLHSNLILNNCILFTYQPLSKLRESGIPELNAFGVVKGMNVQPVLTELEKTQNMRKCVEAAYNISHIVASLEFRITHNSVLCSSIAAFMMLLRYCVIISNQEPLGHGFPSELELTHLQISNLIQYINFLRGYSRMADITFEILLSTLMATVPVDVYHALVLPILPQAV</sequence>